<dbReference type="GO" id="GO:0015276">
    <property type="term" value="F:ligand-gated monoatomic ion channel activity"/>
    <property type="evidence" value="ECO:0007669"/>
    <property type="project" value="InterPro"/>
</dbReference>
<evidence type="ECO:0000256" key="4">
    <source>
        <dbReference type="ARBA" id="ARBA00022692"/>
    </source>
</evidence>
<dbReference type="Pfam" id="PF00060">
    <property type="entry name" value="Lig_chan"/>
    <property type="match status" value="1"/>
</dbReference>
<feature type="domain" description="Ionotropic glutamate receptor C-terminal" evidence="22">
    <location>
        <begin position="419"/>
        <end position="791"/>
    </location>
</feature>
<keyword evidence="4 20" id="KW-0812">Transmembrane</keyword>
<evidence type="ECO:0000256" key="16">
    <source>
        <dbReference type="PIRSR" id="PIRSR601508-1"/>
    </source>
</evidence>
<dbReference type="InterPro" id="IPR001320">
    <property type="entry name" value="Iontro_rcpt_C"/>
</dbReference>
<dbReference type="EMBL" id="MT474804">
    <property type="protein sequence ID" value="QKN21516.1"/>
    <property type="molecule type" value="mRNA"/>
</dbReference>
<name>A0A6M9TZM2_ZEUTA</name>
<dbReference type="SMART" id="SM00918">
    <property type="entry name" value="Lig_chan-Glu_bd"/>
    <property type="match status" value="1"/>
</dbReference>
<evidence type="ECO:0000256" key="11">
    <source>
        <dbReference type="ARBA" id="ARBA00023180"/>
    </source>
</evidence>
<feature type="signal peptide" evidence="21">
    <location>
        <begin position="1"/>
        <end position="20"/>
    </location>
</feature>
<feature type="region of interest" description="Disordered" evidence="19">
    <location>
        <begin position="871"/>
        <end position="926"/>
    </location>
</feature>
<keyword evidence="10 24" id="KW-0675">Receptor</keyword>
<dbReference type="SUPFAM" id="SSF53822">
    <property type="entry name" value="Periplasmic binding protein-like I"/>
    <property type="match status" value="1"/>
</dbReference>
<feature type="transmembrane region" description="Helical" evidence="20">
    <location>
        <begin position="593"/>
        <end position="615"/>
    </location>
</feature>
<dbReference type="GO" id="GO:0038023">
    <property type="term" value="F:signaling receptor activity"/>
    <property type="evidence" value="ECO:0007669"/>
    <property type="project" value="InterPro"/>
</dbReference>
<dbReference type="AlphaFoldDB" id="A0A6M9TZM2"/>
<evidence type="ECO:0000256" key="15">
    <source>
        <dbReference type="ARBA" id="ARBA00034104"/>
    </source>
</evidence>
<feature type="binding site" evidence="16">
    <location>
        <position position="677"/>
    </location>
    <ligand>
        <name>L-glutamate</name>
        <dbReference type="ChEBI" id="CHEBI:29985"/>
    </ligand>
</feature>
<gene>
    <name evidence="24" type="primary">GluRIIC</name>
</gene>
<feature type="transmembrane region" description="Helical" evidence="20">
    <location>
        <begin position="552"/>
        <end position="573"/>
    </location>
</feature>
<keyword evidence="12" id="KW-0628">Postsynaptic cell membrane</keyword>
<feature type="compositionally biased region" description="Low complexity" evidence="19">
    <location>
        <begin position="881"/>
        <end position="890"/>
    </location>
</feature>
<dbReference type="InterPro" id="IPR019594">
    <property type="entry name" value="Glu/Gly-bd"/>
</dbReference>
<evidence type="ECO:0000256" key="18">
    <source>
        <dbReference type="PIRSR" id="PIRSR601508-3"/>
    </source>
</evidence>
<evidence type="ECO:0000256" key="13">
    <source>
        <dbReference type="ARBA" id="ARBA00023286"/>
    </source>
</evidence>
<evidence type="ECO:0000256" key="9">
    <source>
        <dbReference type="ARBA" id="ARBA00023136"/>
    </source>
</evidence>
<evidence type="ECO:0000256" key="19">
    <source>
        <dbReference type="SAM" id="MobiDB-lite"/>
    </source>
</evidence>
<dbReference type="Gene3D" id="3.40.50.2300">
    <property type="match status" value="2"/>
</dbReference>
<keyword evidence="6 20" id="KW-1133">Transmembrane helix</keyword>
<evidence type="ECO:0000256" key="2">
    <source>
        <dbReference type="ARBA" id="ARBA00022448"/>
    </source>
</evidence>
<evidence type="ECO:0000256" key="20">
    <source>
        <dbReference type="SAM" id="Phobius"/>
    </source>
</evidence>
<dbReference type="InterPro" id="IPR001508">
    <property type="entry name" value="Iono_Glu_rcpt_met"/>
</dbReference>
<dbReference type="CDD" id="cd13714">
    <property type="entry name" value="PBP2_iGluR_Kainate"/>
    <property type="match status" value="1"/>
</dbReference>
<evidence type="ECO:0000256" key="5">
    <source>
        <dbReference type="ARBA" id="ARBA00022729"/>
    </source>
</evidence>
<feature type="domain" description="Ionotropic glutamate receptor L-glutamate and glycine-binding" evidence="23">
    <location>
        <begin position="429"/>
        <end position="496"/>
    </location>
</feature>
<protein>
    <submittedName>
        <fullName evidence="24">Glutamate receptor ionotropic kainate 2</fullName>
    </submittedName>
</protein>
<dbReference type="PANTHER" id="PTHR18966">
    <property type="entry name" value="IONOTROPIC GLUTAMATE RECEPTOR"/>
    <property type="match status" value="1"/>
</dbReference>
<feature type="transmembrane region" description="Helical" evidence="20">
    <location>
        <begin position="813"/>
        <end position="834"/>
    </location>
</feature>
<accession>A0A6M9TZM2</accession>
<feature type="binding site" evidence="16">
    <location>
        <position position="512"/>
    </location>
    <ligand>
        <name>L-glutamate</name>
        <dbReference type="ChEBI" id="CHEBI:29985"/>
    </ligand>
</feature>
<evidence type="ECO:0000256" key="14">
    <source>
        <dbReference type="ARBA" id="ARBA00023303"/>
    </source>
</evidence>
<keyword evidence="18" id="KW-1015">Disulfide bond</keyword>
<feature type="site" description="Interaction with the cone snail toxin Con-ikot-ikot" evidence="17">
    <location>
        <position position="774"/>
    </location>
</feature>
<dbReference type="SMART" id="SM00079">
    <property type="entry name" value="PBPe"/>
    <property type="match status" value="1"/>
</dbReference>
<dbReference type="PRINTS" id="PR00177">
    <property type="entry name" value="NMDARECEPTOR"/>
</dbReference>
<dbReference type="InterPro" id="IPR015683">
    <property type="entry name" value="Ionotropic_Glu_rcpt"/>
</dbReference>
<keyword evidence="9 20" id="KW-0472">Membrane</keyword>
<dbReference type="CDD" id="cd06382">
    <property type="entry name" value="PBP1_iGluR_Kainate"/>
    <property type="match status" value="1"/>
</dbReference>
<keyword evidence="2" id="KW-0813">Transport</keyword>
<feature type="binding site" evidence="16">
    <location>
        <position position="678"/>
    </location>
    <ligand>
        <name>L-glutamate</name>
        <dbReference type="ChEBI" id="CHEBI:29985"/>
    </ligand>
</feature>
<dbReference type="FunFam" id="3.40.190.10:FF:000060">
    <property type="entry name" value="Glutamate receptor ionotropic, kainate 1"/>
    <property type="match status" value="1"/>
</dbReference>
<keyword evidence="3" id="KW-1003">Cell membrane</keyword>
<feature type="site" description="Crucial to convey clamshell closure to channel opening" evidence="17">
    <location>
        <position position="656"/>
    </location>
</feature>
<keyword evidence="14" id="KW-0407">Ion channel</keyword>
<keyword evidence="7" id="KW-0770">Synapse</keyword>
<evidence type="ECO:0000256" key="17">
    <source>
        <dbReference type="PIRSR" id="PIRSR601508-2"/>
    </source>
</evidence>
<evidence type="ECO:0000256" key="7">
    <source>
        <dbReference type="ARBA" id="ARBA00023018"/>
    </source>
</evidence>
<evidence type="ECO:0000313" key="24">
    <source>
        <dbReference type="EMBL" id="QKN21516.1"/>
    </source>
</evidence>
<evidence type="ECO:0000256" key="12">
    <source>
        <dbReference type="ARBA" id="ARBA00023257"/>
    </source>
</evidence>
<feature type="binding site" evidence="16">
    <location>
        <position position="507"/>
    </location>
    <ligand>
        <name>L-glutamate</name>
        <dbReference type="ChEBI" id="CHEBI:29985"/>
    </ligand>
</feature>
<evidence type="ECO:0000256" key="3">
    <source>
        <dbReference type="ARBA" id="ARBA00022475"/>
    </source>
</evidence>
<keyword evidence="8" id="KW-0406">Ion transport</keyword>
<dbReference type="GO" id="GO:0045211">
    <property type="term" value="C:postsynaptic membrane"/>
    <property type="evidence" value="ECO:0007669"/>
    <property type="project" value="UniProtKB-SubCell"/>
</dbReference>
<feature type="transmembrane region" description="Helical" evidence="20">
    <location>
        <begin position="627"/>
        <end position="647"/>
    </location>
</feature>
<keyword evidence="11" id="KW-0325">Glycoprotein</keyword>
<evidence type="ECO:0000256" key="1">
    <source>
        <dbReference type="ARBA" id="ARBA00008685"/>
    </source>
</evidence>
<evidence type="ECO:0000256" key="21">
    <source>
        <dbReference type="SAM" id="SignalP"/>
    </source>
</evidence>
<evidence type="ECO:0000256" key="10">
    <source>
        <dbReference type="ARBA" id="ARBA00023170"/>
    </source>
</evidence>
<dbReference type="Pfam" id="PF01094">
    <property type="entry name" value="ANF_receptor"/>
    <property type="match status" value="1"/>
</dbReference>
<organism evidence="24">
    <name type="scientific">Zeugodacus tau</name>
    <name type="common">Fruit fly</name>
    <name type="synonym">Bactrocera tau</name>
    <dbReference type="NCBI Taxonomy" id="137263"/>
    <lineage>
        <taxon>Eukaryota</taxon>
        <taxon>Metazoa</taxon>
        <taxon>Ecdysozoa</taxon>
        <taxon>Arthropoda</taxon>
        <taxon>Hexapoda</taxon>
        <taxon>Insecta</taxon>
        <taxon>Pterygota</taxon>
        <taxon>Neoptera</taxon>
        <taxon>Endopterygota</taxon>
        <taxon>Diptera</taxon>
        <taxon>Brachycera</taxon>
        <taxon>Muscomorpha</taxon>
        <taxon>Tephritoidea</taxon>
        <taxon>Tephritidae</taxon>
        <taxon>Zeugodacus</taxon>
        <taxon>Zeugodacus</taxon>
    </lineage>
</organism>
<evidence type="ECO:0000259" key="22">
    <source>
        <dbReference type="SMART" id="SM00079"/>
    </source>
</evidence>
<dbReference type="InterPro" id="IPR001828">
    <property type="entry name" value="ANF_lig-bd_rcpt"/>
</dbReference>
<keyword evidence="5 21" id="KW-0732">Signal</keyword>
<proteinExistence type="evidence at transcript level"/>
<dbReference type="Gene3D" id="3.40.190.10">
    <property type="entry name" value="Periplasmic binding protein-like II"/>
    <property type="match status" value="3"/>
</dbReference>
<sequence>MWNYWLIVTLTCLCVQNAAALPHINIGAIFYESELDLERIFLATVESINSEKVNNFKMVPLVRRVSESDGSMILQRQACDLIDNSVVSIFGPSAKADSDIVALICNATGIPHLQFDMSAEETEAESKNHQMTLNVFPTQQMLSKAYADIVLTFGWTKFTIVYDADDSKALTRLQDLIQLREIHNDVVRVRTFQRGDDYRTMWKSIKGERRIVLDCEPDLLVDLLNTSIEFKLTEQFNNLLLTNLETHNADLEELRGNETFEVNITATRLKMNGNFYYANAWQLASLYDIDPSTEQPKRTLLHDLLYDAVHVFANALRNVSYSYLIRTPRVRCDFSDVSDYEQMQPWPMGRYLYHVMLATSGVDNTDYRTSDLQFDDEGQRTNFGIEIYEPLENYGIAFWDTKGQITPQHIELDSTKKLVYRVATRLGEPYFMLNPEMVGQNVTGNELYMGYAVDLIDELSKLMNFEYIFMPVADNSYGKYDKETKQWDGIIGELINNNAHMGICDLTITQARRTVVDFTVPFMQLGVGILAYNEDEKLELLKFLEPFKDEVWICVIVAIFVISFLFVCSARLADDEWENPHPCNKDPDMLENKWGLFNTFYLTAASIMQAGCDILPKSAPFRTFTATWWIIAVIIPNSYTANLAAFLTSSKMVYDVSDLKSLVEQVDIKFGTIAGGSTYTLFAESNETVYRMAYNMMNNEDPSVYMKNNTEGVNRVIKNNGKYMFLMETTSLEYNTERNCKLSMIGEKFGEKHYAIAVPFGAQYRYNLSVNILKLSETGKLFELKDRWWKGEKNCGDEEEDNEALGFQHVRGIFYTLFLGLFAAYFLGIMEFLLHCHSRASEEKLRFKEVLVNEMRFVLRLWNNRKPVSCTPTASIDASSRRSSNRTTRSLTKKNSRQSSGSGEELRDLPQKKVKKNGSIIKEATM</sequence>
<dbReference type="SUPFAM" id="SSF53850">
    <property type="entry name" value="Periplasmic binding protein-like II"/>
    <property type="match status" value="1"/>
</dbReference>
<feature type="disulfide bond" evidence="18">
    <location>
        <begin position="740"/>
        <end position="795"/>
    </location>
</feature>
<comment type="subcellular location">
    <subcellularLocation>
        <location evidence="15">Postsynaptic cell membrane</location>
        <topology evidence="15">Multi-pass membrane protein</topology>
    </subcellularLocation>
</comment>
<keyword evidence="13" id="KW-1071">Ligand-gated ion channel</keyword>
<dbReference type="Pfam" id="PF10613">
    <property type="entry name" value="Lig_chan-Glu_bd"/>
    <property type="match status" value="1"/>
</dbReference>
<evidence type="ECO:0000259" key="23">
    <source>
        <dbReference type="SMART" id="SM00918"/>
    </source>
</evidence>
<dbReference type="FunFam" id="1.10.287.70:FF:000143">
    <property type="entry name" value="Probable glutamate receptor"/>
    <property type="match status" value="1"/>
</dbReference>
<comment type="similarity">
    <text evidence="1">Belongs to the glutamate-gated ion channel (TC 1.A.10.1) family.</text>
</comment>
<feature type="disulfide bond" evidence="18">
    <location>
        <begin position="79"/>
        <end position="332"/>
    </location>
</feature>
<dbReference type="InterPro" id="IPR028082">
    <property type="entry name" value="Peripla_BP_I"/>
</dbReference>
<dbReference type="FunFam" id="3.40.190.10:FF:000117">
    <property type="entry name" value="Glutamate receptor, ionotropic kainate"/>
    <property type="match status" value="1"/>
</dbReference>
<feature type="binding site" evidence="16">
    <location>
        <position position="728"/>
    </location>
    <ligand>
        <name>L-glutamate</name>
        <dbReference type="ChEBI" id="CHEBI:29985"/>
    </ligand>
</feature>
<feature type="chain" id="PRO_5026943838" evidence="21">
    <location>
        <begin position="21"/>
        <end position="926"/>
    </location>
</feature>
<evidence type="ECO:0000256" key="6">
    <source>
        <dbReference type="ARBA" id="ARBA00022989"/>
    </source>
</evidence>
<evidence type="ECO:0000256" key="8">
    <source>
        <dbReference type="ARBA" id="ARBA00023065"/>
    </source>
</evidence>
<reference evidence="24" key="1">
    <citation type="journal article" date="2020" name="Mol. Phylogenet. Evol.">
        <title>Analyses of chemosensory genes provide insight into the evolution of behavioral differences to phytochemicals in Bactrocera species.</title>
        <authorList>
            <person name="Wu Z."/>
            <person name="Cui Y."/>
            <person name="Ma J."/>
            <person name="Qu M."/>
            <person name="Lin J."/>
        </authorList>
    </citation>
    <scope>NUCLEOTIDE SEQUENCE</scope>
</reference>